<dbReference type="Pfam" id="PF00106">
    <property type="entry name" value="adh_short"/>
    <property type="match status" value="1"/>
</dbReference>
<proteinExistence type="inferred from homology"/>
<protein>
    <submittedName>
        <fullName evidence="4">NADP-dependent 3-hydroxy acid dehydrogenase YdfG</fullName>
    </submittedName>
</protein>
<dbReference type="PANTHER" id="PTHR43976:SF16">
    <property type="entry name" value="SHORT-CHAIN DEHYDROGENASE_REDUCTASE FAMILY PROTEIN"/>
    <property type="match status" value="1"/>
</dbReference>
<dbReference type="PRINTS" id="PR00080">
    <property type="entry name" value="SDRFAMILY"/>
</dbReference>
<dbReference type="InterPro" id="IPR036291">
    <property type="entry name" value="NAD(P)-bd_dom_sf"/>
</dbReference>
<dbReference type="SUPFAM" id="SSF51735">
    <property type="entry name" value="NAD(P)-binding Rossmann-fold domains"/>
    <property type="match status" value="1"/>
</dbReference>
<sequence length="271" mass="29194">MNRTWLITGTSSGIGRAMTEALLAQGDAVFATLRNTALLDPLQQQYPGRFKAAHLELTDREAIKSVVAQAFDAFEKIDVVVSNAGYGVVGAAEEFDDETILKQLETNLIGSIALIRAVLPYLRRQAGGHIIQVSSEGGQVAYPGFSIYHASKWGIEGFVETVAQEVAPFNIRFTLAEPGPTATNFGAGIQLAPSMAAYDNTPADTVRKMLLDNGFGPLDDVRMVADALIACGRSDNPPLRLPTGPVAFQHLEDVLQKRLQDIRTQKAAAQL</sequence>
<evidence type="ECO:0000256" key="1">
    <source>
        <dbReference type="ARBA" id="ARBA00006484"/>
    </source>
</evidence>
<dbReference type="EMBL" id="VLLG01000005">
    <property type="protein sequence ID" value="TWI84243.1"/>
    <property type="molecule type" value="Genomic_DNA"/>
</dbReference>
<comment type="caution">
    <text evidence="4">The sequence shown here is derived from an EMBL/GenBank/DDBJ whole genome shotgun (WGS) entry which is preliminary data.</text>
</comment>
<organism evidence="4 5">
    <name type="scientific">Chitinophaga japonensis</name>
    <name type="common">Flexibacter japonensis</name>
    <dbReference type="NCBI Taxonomy" id="104662"/>
    <lineage>
        <taxon>Bacteria</taxon>
        <taxon>Pseudomonadati</taxon>
        <taxon>Bacteroidota</taxon>
        <taxon>Chitinophagia</taxon>
        <taxon>Chitinophagales</taxon>
        <taxon>Chitinophagaceae</taxon>
        <taxon>Chitinophaga</taxon>
    </lineage>
</organism>
<dbReference type="Gene3D" id="3.40.50.720">
    <property type="entry name" value="NAD(P)-binding Rossmann-like Domain"/>
    <property type="match status" value="1"/>
</dbReference>
<gene>
    <name evidence="4" type="ORF">LX66_4607</name>
</gene>
<comment type="similarity">
    <text evidence="1 3">Belongs to the short-chain dehydrogenases/reductases (SDR) family.</text>
</comment>
<evidence type="ECO:0000256" key="3">
    <source>
        <dbReference type="RuleBase" id="RU000363"/>
    </source>
</evidence>
<dbReference type="InterPro" id="IPR051911">
    <property type="entry name" value="SDR_oxidoreductase"/>
</dbReference>
<keyword evidence="2" id="KW-0560">Oxidoreductase</keyword>
<dbReference type="RefSeq" id="WP_145717786.1">
    <property type="nucleotide sequence ID" value="NZ_BAAAFY010000002.1"/>
</dbReference>
<dbReference type="Proteomes" id="UP000316778">
    <property type="component" value="Unassembled WGS sequence"/>
</dbReference>
<keyword evidence="5" id="KW-1185">Reference proteome</keyword>
<evidence type="ECO:0000313" key="4">
    <source>
        <dbReference type="EMBL" id="TWI84243.1"/>
    </source>
</evidence>
<dbReference type="NCBIfam" id="NF005065">
    <property type="entry name" value="PRK06482.1"/>
    <property type="match status" value="1"/>
</dbReference>
<dbReference type="GO" id="GO:0016491">
    <property type="term" value="F:oxidoreductase activity"/>
    <property type="evidence" value="ECO:0007669"/>
    <property type="project" value="UniProtKB-KW"/>
</dbReference>
<dbReference type="PRINTS" id="PR00081">
    <property type="entry name" value="GDHRDH"/>
</dbReference>
<evidence type="ECO:0000256" key="2">
    <source>
        <dbReference type="ARBA" id="ARBA00023002"/>
    </source>
</evidence>
<accession>A0A562SSX7</accession>
<reference evidence="4 5" key="1">
    <citation type="journal article" date="2013" name="Stand. Genomic Sci.">
        <title>Genomic Encyclopedia of Type Strains, Phase I: The one thousand microbial genomes (KMG-I) project.</title>
        <authorList>
            <person name="Kyrpides N.C."/>
            <person name="Woyke T."/>
            <person name="Eisen J.A."/>
            <person name="Garrity G."/>
            <person name="Lilburn T.G."/>
            <person name="Beck B.J."/>
            <person name="Whitman W.B."/>
            <person name="Hugenholtz P."/>
            <person name="Klenk H.P."/>
        </authorList>
    </citation>
    <scope>NUCLEOTIDE SEQUENCE [LARGE SCALE GENOMIC DNA]</scope>
    <source>
        <strain evidence="4 5">DSM 13484</strain>
    </source>
</reference>
<dbReference type="OrthoDB" id="1235794at2"/>
<evidence type="ECO:0000313" key="5">
    <source>
        <dbReference type="Proteomes" id="UP000316778"/>
    </source>
</evidence>
<dbReference type="InterPro" id="IPR002347">
    <property type="entry name" value="SDR_fam"/>
</dbReference>
<dbReference type="CDD" id="cd05374">
    <property type="entry name" value="17beta-HSD-like_SDR_c"/>
    <property type="match status" value="1"/>
</dbReference>
<name>A0A562SSX7_CHIJA</name>
<dbReference type="PANTHER" id="PTHR43976">
    <property type="entry name" value="SHORT CHAIN DEHYDROGENASE"/>
    <property type="match status" value="1"/>
</dbReference>
<dbReference type="AlphaFoldDB" id="A0A562SSX7"/>